<dbReference type="InterPro" id="IPR011009">
    <property type="entry name" value="Kinase-like_dom_sf"/>
</dbReference>
<dbReference type="InterPro" id="IPR051175">
    <property type="entry name" value="CLK_kinases"/>
</dbReference>
<evidence type="ECO:0000256" key="10">
    <source>
        <dbReference type="ARBA" id="ARBA00022840"/>
    </source>
</evidence>
<evidence type="ECO:0000256" key="8">
    <source>
        <dbReference type="ARBA" id="ARBA00022741"/>
    </source>
</evidence>
<comment type="subunit">
    <text evidence="2">Component of the EKC/KEOPS complex composed of at least BUD32, CGI121, GON7, KAE1 and PCC1; the whole complex dimerizes.</text>
</comment>
<dbReference type="InterPro" id="IPR000719">
    <property type="entry name" value="Prot_kinase_dom"/>
</dbReference>
<keyword evidence="7" id="KW-0808">Transferase</keyword>
<evidence type="ECO:0000256" key="7">
    <source>
        <dbReference type="ARBA" id="ARBA00022679"/>
    </source>
</evidence>
<evidence type="ECO:0000256" key="12">
    <source>
        <dbReference type="ARBA" id="ARBA00033194"/>
    </source>
</evidence>
<dbReference type="InterPro" id="IPR008266">
    <property type="entry name" value="Tyr_kinase_AS"/>
</dbReference>
<keyword evidence="10" id="KW-0067">ATP-binding</keyword>
<evidence type="ECO:0000256" key="4">
    <source>
        <dbReference type="ARBA" id="ARBA00013948"/>
    </source>
</evidence>
<name>R0K258_EXST2</name>
<dbReference type="PANTHER" id="PTHR45646">
    <property type="entry name" value="SERINE/THREONINE-PROTEIN KINASE DOA-RELATED"/>
    <property type="match status" value="1"/>
</dbReference>
<dbReference type="EC" id="2.7.11.1" evidence="3"/>
<evidence type="ECO:0000256" key="2">
    <source>
        <dbReference type="ARBA" id="ARBA00011534"/>
    </source>
</evidence>
<dbReference type="Gene3D" id="3.30.200.20">
    <property type="entry name" value="Phosphorylase Kinase, domain 1"/>
    <property type="match status" value="1"/>
</dbReference>
<proteinExistence type="predicted"/>
<evidence type="ECO:0000313" key="17">
    <source>
        <dbReference type="Proteomes" id="UP000016935"/>
    </source>
</evidence>
<dbReference type="GO" id="GO:0005524">
    <property type="term" value="F:ATP binding"/>
    <property type="evidence" value="ECO:0007669"/>
    <property type="project" value="UniProtKB-KW"/>
</dbReference>
<dbReference type="GO" id="GO:0005634">
    <property type="term" value="C:nucleus"/>
    <property type="evidence" value="ECO:0007669"/>
    <property type="project" value="TreeGrafter"/>
</dbReference>
<reference evidence="16 17" key="1">
    <citation type="journal article" date="2012" name="PLoS Pathog.">
        <title>Diverse lifestyles and strategies of plant pathogenesis encoded in the genomes of eighteen Dothideomycetes fungi.</title>
        <authorList>
            <person name="Ohm R.A."/>
            <person name="Feau N."/>
            <person name="Henrissat B."/>
            <person name="Schoch C.L."/>
            <person name="Horwitz B.A."/>
            <person name="Barry K.W."/>
            <person name="Condon B.J."/>
            <person name="Copeland A.C."/>
            <person name="Dhillon B."/>
            <person name="Glaser F."/>
            <person name="Hesse C.N."/>
            <person name="Kosti I."/>
            <person name="LaButti K."/>
            <person name="Lindquist E.A."/>
            <person name="Lucas S."/>
            <person name="Salamov A.A."/>
            <person name="Bradshaw R.E."/>
            <person name="Ciuffetti L."/>
            <person name="Hamelin R.C."/>
            <person name="Kema G.H.J."/>
            <person name="Lawrence C."/>
            <person name="Scott J.A."/>
            <person name="Spatafora J.W."/>
            <person name="Turgeon B.G."/>
            <person name="de Wit P.J.G.M."/>
            <person name="Zhong S."/>
            <person name="Goodwin S.B."/>
            <person name="Grigoriev I.V."/>
        </authorList>
    </citation>
    <scope>NUCLEOTIDE SEQUENCE [LARGE SCALE GENOMIC DNA]</scope>
    <source>
        <strain evidence="17">28A</strain>
    </source>
</reference>
<evidence type="ECO:0000256" key="1">
    <source>
        <dbReference type="ARBA" id="ARBA00003747"/>
    </source>
</evidence>
<evidence type="ECO:0000313" key="16">
    <source>
        <dbReference type="EMBL" id="EOA82492.1"/>
    </source>
</evidence>
<evidence type="ECO:0000259" key="15">
    <source>
        <dbReference type="PROSITE" id="PS50011"/>
    </source>
</evidence>
<dbReference type="GO" id="GO:0004674">
    <property type="term" value="F:protein serine/threonine kinase activity"/>
    <property type="evidence" value="ECO:0007669"/>
    <property type="project" value="UniProtKB-KW"/>
</dbReference>
<dbReference type="Proteomes" id="UP000016935">
    <property type="component" value="Unassembled WGS sequence"/>
</dbReference>
<dbReference type="eggNOG" id="KOG1290">
    <property type="taxonomic scope" value="Eukaryota"/>
</dbReference>
<dbReference type="PROSITE" id="PS00109">
    <property type="entry name" value="PROTEIN_KINASE_TYR"/>
    <property type="match status" value="1"/>
</dbReference>
<evidence type="ECO:0000256" key="14">
    <source>
        <dbReference type="ARBA" id="ARBA00048679"/>
    </source>
</evidence>
<keyword evidence="8" id="KW-0547">Nucleotide-binding</keyword>
<comment type="catalytic activity">
    <reaction evidence="14">
        <text>L-seryl-[protein] + ATP = O-phospho-L-seryl-[protein] + ADP + H(+)</text>
        <dbReference type="Rhea" id="RHEA:17989"/>
        <dbReference type="Rhea" id="RHEA-COMP:9863"/>
        <dbReference type="Rhea" id="RHEA-COMP:11604"/>
        <dbReference type="ChEBI" id="CHEBI:15378"/>
        <dbReference type="ChEBI" id="CHEBI:29999"/>
        <dbReference type="ChEBI" id="CHEBI:30616"/>
        <dbReference type="ChEBI" id="CHEBI:83421"/>
        <dbReference type="ChEBI" id="CHEBI:456216"/>
        <dbReference type="EC" id="2.7.11.1"/>
    </reaction>
</comment>
<dbReference type="HOGENOM" id="CLU_000288_81_1_1"/>
<organism evidence="16 17">
    <name type="scientific">Exserohilum turcicum (strain 28A)</name>
    <name type="common">Northern leaf blight fungus</name>
    <name type="synonym">Setosphaeria turcica</name>
    <dbReference type="NCBI Taxonomy" id="671987"/>
    <lineage>
        <taxon>Eukaryota</taxon>
        <taxon>Fungi</taxon>
        <taxon>Dikarya</taxon>
        <taxon>Ascomycota</taxon>
        <taxon>Pezizomycotina</taxon>
        <taxon>Dothideomycetes</taxon>
        <taxon>Pleosporomycetidae</taxon>
        <taxon>Pleosporales</taxon>
        <taxon>Pleosporineae</taxon>
        <taxon>Pleosporaceae</taxon>
        <taxon>Exserohilum</taxon>
    </lineage>
</organism>
<dbReference type="EMBL" id="KB908844">
    <property type="protein sequence ID" value="EOA82492.1"/>
    <property type="molecule type" value="Genomic_DNA"/>
</dbReference>
<keyword evidence="9" id="KW-0418">Kinase</keyword>
<dbReference type="GeneID" id="19403852"/>
<feature type="domain" description="Protein kinase" evidence="15">
    <location>
        <begin position="50"/>
        <end position="387"/>
    </location>
</feature>
<keyword evidence="6" id="KW-0723">Serine/threonine-protein kinase</keyword>
<protein>
    <recommendedName>
        <fullName evidence="5">EKC/KEOPS complex subunit BUD32</fullName>
        <ecNumber evidence="3">2.7.11.1</ecNumber>
    </recommendedName>
    <alternativeName>
        <fullName evidence="11 12">Atypical Serine/threonine protein kinase BUD32</fullName>
    </alternativeName>
    <alternativeName>
        <fullName evidence="4">EKC/KEOPS complex subunit bud32</fullName>
    </alternativeName>
</protein>
<reference evidence="16 17" key="2">
    <citation type="journal article" date="2013" name="PLoS Genet.">
        <title>Comparative genome structure, secondary metabolite, and effector coding capacity across Cochliobolus pathogens.</title>
        <authorList>
            <person name="Condon B.J."/>
            <person name="Leng Y."/>
            <person name="Wu D."/>
            <person name="Bushley K.E."/>
            <person name="Ohm R.A."/>
            <person name="Otillar R."/>
            <person name="Martin J."/>
            <person name="Schackwitz W."/>
            <person name="Grimwood J."/>
            <person name="MohdZainudin N."/>
            <person name="Xue C."/>
            <person name="Wang R."/>
            <person name="Manning V.A."/>
            <person name="Dhillon B."/>
            <person name="Tu Z.J."/>
            <person name="Steffenson B.J."/>
            <person name="Salamov A."/>
            <person name="Sun H."/>
            <person name="Lowry S."/>
            <person name="LaButti K."/>
            <person name="Han J."/>
            <person name="Copeland A."/>
            <person name="Lindquist E."/>
            <person name="Barry K."/>
            <person name="Schmutz J."/>
            <person name="Baker S.E."/>
            <person name="Ciuffetti L.M."/>
            <person name="Grigoriev I.V."/>
            <person name="Zhong S."/>
            <person name="Turgeon B.G."/>
        </authorList>
    </citation>
    <scope>NUCLEOTIDE SEQUENCE [LARGE SCALE GENOMIC DNA]</scope>
    <source>
        <strain evidence="17">28A</strain>
    </source>
</reference>
<dbReference type="SMART" id="SM00220">
    <property type="entry name" value="S_TKc"/>
    <property type="match status" value="1"/>
</dbReference>
<dbReference type="STRING" id="671987.R0K258"/>
<dbReference type="SUPFAM" id="SSF56112">
    <property type="entry name" value="Protein kinase-like (PK-like)"/>
    <property type="match status" value="1"/>
</dbReference>
<gene>
    <name evidence="16" type="ORF">SETTUDRAFT_34060</name>
</gene>
<comment type="catalytic activity">
    <reaction evidence="13">
        <text>L-threonyl-[protein] + ATP = O-phospho-L-threonyl-[protein] + ADP + H(+)</text>
        <dbReference type="Rhea" id="RHEA:46608"/>
        <dbReference type="Rhea" id="RHEA-COMP:11060"/>
        <dbReference type="Rhea" id="RHEA-COMP:11605"/>
        <dbReference type="ChEBI" id="CHEBI:15378"/>
        <dbReference type="ChEBI" id="CHEBI:30013"/>
        <dbReference type="ChEBI" id="CHEBI:30616"/>
        <dbReference type="ChEBI" id="CHEBI:61977"/>
        <dbReference type="ChEBI" id="CHEBI:456216"/>
        <dbReference type="EC" id="2.7.11.1"/>
    </reaction>
</comment>
<dbReference type="GO" id="GO:0043484">
    <property type="term" value="P:regulation of RNA splicing"/>
    <property type="evidence" value="ECO:0007669"/>
    <property type="project" value="TreeGrafter"/>
</dbReference>
<accession>R0K258</accession>
<evidence type="ECO:0000256" key="3">
    <source>
        <dbReference type="ARBA" id="ARBA00012513"/>
    </source>
</evidence>
<dbReference type="OrthoDB" id="5979581at2759"/>
<comment type="function">
    <text evidence="1">Component of the EKC/KEOPS complex that is required for the formation of a threonylcarbamoyl group on adenosine at position 37 (t(6)A37) in tRNAs that read codons beginning with adenine. The complex is probably involved in the transfer of the threonylcarbamoyl moiety of threonylcarbamoyl-AMP (TC-AMP) to the N6 group of A37. BUD32 has ATPase activity in the context of the EKC/KEOPS complex and likely plays a supporting role to the catalytic subunit KAE1. The EKC/KEOPS complex also promotes both telomere uncapping and telomere elongation. The complex is required for efficient recruitment of transcriptional coactivators.</text>
</comment>
<sequence length="399" mass="45165">MAGSSMPCTIPIGHVENLSMEETVEEEGSPHYKAEKFYPVRLGEVFESRYKVVAKLGFGTASTIWLCRDLVVDQLLALKVCITQKGTLKLNSEMAISQHLKPIEAEHPGKDLLRLVLDDFQIAGPHGMHQCLLFTPLGMSYTNFRNMFPTRTLSKQLLQESLLLILLGLDFLHQAGVVHTDISPNNILLGVSDPTVFSDIEESERQNPAPRKNLPGRTIYRSHVVPTTYGPLMICDFGAARIGEKYTGDVMPGVYRAPEIILGMEWDSKIDIWSVGVMIWDLFEGNSLFHAIKNGRLNDELHLAEMVSLMGPPPKAFLERSEASRRYWDAEGNWIASTPIPQQALEMREQWLQGKEQEQLLALVRRILRWLPEERPSAEDLFEDAFFQSVYLSLRSRNS</sequence>
<dbReference type="Gene3D" id="1.10.510.10">
    <property type="entry name" value="Transferase(Phosphotransferase) domain 1"/>
    <property type="match status" value="1"/>
</dbReference>
<evidence type="ECO:0000256" key="5">
    <source>
        <dbReference type="ARBA" id="ARBA00019973"/>
    </source>
</evidence>
<keyword evidence="17" id="KW-1185">Reference proteome</keyword>
<evidence type="ECO:0000256" key="11">
    <source>
        <dbReference type="ARBA" id="ARBA00030980"/>
    </source>
</evidence>
<evidence type="ECO:0000256" key="9">
    <source>
        <dbReference type="ARBA" id="ARBA00022777"/>
    </source>
</evidence>
<dbReference type="RefSeq" id="XP_008029421.1">
    <property type="nucleotide sequence ID" value="XM_008031230.1"/>
</dbReference>
<evidence type="ECO:0000256" key="6">
    <source>
        <dbReference type="ARBA" id="ARBA00022527"/>
    </source>
</evidence>
<dbReference type="Pfam" id="PF00069">
    <property type="entry name" value="Pkinase"/>
    <property type="match status" value="1"/>
</dbReference>
<dbReference type="PANTHER" id="PTHR45646:SF11">
    <property type="entry name" value="SERINE_THREONINE-PROTEIN KINASE DOA"/>
    <property type="match status" value="1"/>
</dbReference>
<evidence type="ECO:0000256" key="13">
    <source>
        <dbReference type="ARBA" id="ARBA00047899"/>
    </source>
</evidence>
<dbReference type="AlphaFoldDB" id="R0K258"/>
<dbReference type="PROSITE" id="PS50011">
    <property type="entry name" value="PROTEIN_KINASE_DOM"/>
    <property type="match status" value="1"/>
</dbReference>